<keyword evidence="3" id="KW-0560">Oxidoreductase</keyword>
<evidence type="ECO:0000259" key="6">
    <source>
        <dbReference type="Pfam" id="PF01266"/>
    </source>
</evidence>
<dbReference type="SUPFAM" id="SSF51905">
    <property type="entry name" value="FAD/NAD(P)-binding domain"/>
    <property type="match status" value="1"/>
</dbReference>
<sequence length="386" mass="39733">MTSNINSDGDAGLGSARSRAVQVAVVGGGVIGLSVAWRAAAAGHQVRLIDPTPGRGASWVAGGMLAPISEAWPGEEAALLLGEESLRRWPGFAAELAADGGDPALVSAGTLMVALDQGDAGQLGVLAEYLDSVHRAVERVTSRQLRALEPGLAGVRAGLLVPGDLSVDNRKLLNSLRAAAQRRGVVFVGETATEIDQGRVTTASGVLGCDVVVIAAGAHSAKLHPALSGAVRPLKGEILRLRARRLSLPPPTHTVRAVVEGRPIYLVPREGGELVLGATQYEAGFDETVTARGVRELLEGAEQIFPSVGEYELVETAAGVRSASVDTLPFIGELEPGVLAATGHHRNGLLMAPVTADAVVALLAGDKPPAEAEAARPDRLGAGDWL</sequence>
<comment type="caution">
    <text evidence="7">The sequence shown here is derived from an EMBL/GenBank/DDBJ whole genome shotgun (WGS) entry which is preliminary data.</text>
</comment>
<evidence type="ECO:0000313" key="8">
    <source>
        <dbReference type="Proteomes" id="UP001165136"/>
    </source>
</evidence>
<dbReference type="GO" id="GO:0009228">
    <property type="term" value="P:thiamine biosynthetic process"/>
    <property type="evidence" value="ECO:0007669"/>
    <property type="project" value="UniProtKB-KW"/>
</dbReference>
<dbReference type="Gene3D" id="3.50.50.60">
    <property type="entry name" value="FAD/NAD(P)-binding domain"/>
    <property type="match status" value="1"/>
</dbReference>
<dbReference type="GO" id="GO:0050660">
    <property type="term" value="F:flavin adenine dinucleotide binding"/>
    <property type="evidence" value="ECO:0007669"/>
    <property type="project" value="InterPro"/>
</dbReference>
<dbReference type="Pfam" id="PF01266">
    <property type="entry name" value="DAO"/>
    <property type="match status" value="1"/>
</dbReference>
<dbReference type="EC" id="1.4.3.19" evidence="5"/>
<dbReference type="SUPFAM" id="SSF54373">
    <property type="entry name" value="FAD-linked reductases, C-terminal domain"/>
    <property type="match status" value="1"/>
</dbReference>
<dbReference type="GO" id="GO:0043799">
    <property type="term" value="F:glycine oxidase activity"/>
    <property type="evidence" value="ECO:0007669"/>
    <property type="project" value="UniProtKB-EC"/>
</dbReference>
<evidence type="ECO:0000256" key="5">
    <source>
        <dbReference type="ARBA" id="ARBA00050018"/>
    </source>
</evidence>
<comment type="pathway">
    <text evidence="1">Cofactor biosynthesis; thiamine diphosphate biosynthesis.</text>
</comment>
<protein>
    <recommendedName>
        <fullName evidence="5">glycine oxidase</fullName>
        <ecNumber evidence="5">1.4.3.19</ecNumber>
    </recommendedName>
</protein>
<dbReference type="EMBL" id="BSTI01000043">
    <property type="protein sequence ID" value="GLY71641.1"/>
    <property type="molecule type" value="Genomic_DNA"/>
</dbReference>
<keyword evidence="2" id="KW-0784">Thiamine biosynthesis</keyword>
<dbReference type="Proteomes" id="UP001165136">
    <property type="component" value="Unassembled WGS sequence"/>
</dbReference>
<reference evidence="7" key="1">
    <citation type="submission" date="2023-03" db="EMBL/GenBank/DDBJ databases">
        <title>Amycolatopsis taiwanensis NBRC 103393.</title>
        <authorList>
            <person name="Ichikawa N."/>
            <person name="Sato H."/>
            <person name="Tonouchi N."/>
        </authorList>
    </citation>
    <scope>NUCLEOTIDE SEQUENCE</scope>
    <source>
        <strain evidence="7">NBRC 103393</strain>
    </source>
</reference>
<comment type="catalytic activity">
    <reaction evidence="4">
        <text>glycine + O2 + H2O = glyoxylate + H2O2 + NH4(+)</text>
        <dbReference type="Rhea" id="RHEA:11532"/>
        <dbReference type="ChEBI" id="CHEBI:15377"/>
        <dbReference type="ChEBI" id="CHEBI:15379"/>
        <dbReference type="ChEBI" id="CHEBI:16240"/>
        <dbReference type="ChEBI" id="CHEBI:28938"/>
        <dbReference type="ChEBI" id="CHEBI:36655"/>
        <dbReference type="ChEBI" id="CHEBI:57305"/>
        <dbReference type="EC" id="1.4.3.19"/>
    </reaction>
</comment>
<dbReference type="GO" id="GO:0005737">
    <property type="term" value="C:cytoplasm"/>
    <property type="evidence" value="ECO:0007669"/>
    <property type="project" value="TreeGrafter"/>
</dbReference>
<accession>A0A9W6R9C7</accession>
<dbReference type="PANTHER" id="PTHR13847">
    <property type="entry name" value="SARCOSINE DEHYDROGENASE-RELATED"/>
    <property type="match status" value="1"/>
</dbReference>
<feature type="domain" description="FAD dependent oxidoreductase" evidence="6">
    <location>
        <begin position="23"/>
        <end position="361"/>
    </location>
</feature>
<dbReference type="InterPro" id="IPR006076">
    <property type="entry name" value="FAD-dep_OxRdtase"/>
</dbReference>
<evidence type="ECO:0000256" key="3">
    <source>
        <dbReference type="ARBA" id="ARBA00023002"/>
    </source>
</evidence>
<evidence type="ECO:0000256" key="2">
    <source>
        <dbReference type="ARBA" id="ARBA00022977"/>
    </source>
</evidence>
<dbReference type="InterPro" id="IPR012727">
    <property type="entry name" value="Gly_oxidase_ThiO"/>
</dbReference>
<proteinExistence type="predicted"/>
<dbReference type="AlphaFoldDB" id="A0A9W6R9C7"/>
<organism evidence="7 8">
    <name type="scientific">Amycolatopsis taiwanensis</name>
    <dbReference type="NCBI Taxonomy" id="342230"/>
    <lineage>
        <taxon>Bacteria</taxon>
        <taxon>Bacillati</taxon>
        <taxon>Actinomycetota</taxon>
        <taxon>Actinomycetes</taxon>
        <taxon>Pseudonocardiales</taxon>
        <taxon>Pseudonocardiaceae</taxon>
        <taxon>Amycolatopsis</taxon>
    </lineage>
</organism>
<dbReference type="InterPro" id="IPR036188">
    <property type="entry name" value="FAD/NAD-bd_sf"/>
</dbReference>
<dbReference type="NCBIfam" id="TIGR02352">
    <property type="entry name" value="thiamin_ThiO"/>
    <property type="match status" value="1"/>
</dbReference>
<dbReference type="Gene3D" id="3.30.9.10">
    <property type="entry name" value="D-Amino Acid Oxidase, subunit A, domain 2"/>
    <property type="match status" value="1"/>
</dbReference>
<keyword evidence="8" id="KW-1185">Reference proteome</keyword>
<dbReference type="PANTHER" id="PTHR13847:SF289">
    <property type="entry name" value="GLYCINE OXIDASE"/>
    <property type="match status" value="1"/>
</dbReference>
<evidence type="ECO:0000313" key="7">
    <source>
        <dbReference type="EMBL" id="GLY71641.1"/>
    </source>
</evidence>
<gene>
    <name evidence="7" type="primary">thiO</name>
    <name evidence="7" type="ORF">Atai01_82600</name>
</gene>
<name>A0A9W6R9C7_9PSEU</name>
<evidence type="ECO:0000256" key="1">
    <source>
        <dbReference type="ARBA" id="ARBA00004948"/>
    </source>
</evidence>
<evidence type="ECO:0000256" key="4">
    <source>
        <dbReference type="ARBA" id="ARBA00049872"/>
    </source>
</evidence>